<evidence type="ECO:0000259" key="2">
    <source>
        <dbReference type="Pfam" id="PF22767"/>
    </source>
</evidence>
<keyword evidence="4" id="KW-1185">Reference proteome</keyword>
<evidence type="ECO:0000259" key="1">
    <source>
        <dbReference type="Pfam" id="PF00881"/>
    </source>
</evidence>
<dbReference type="InterPro" id="IPR052544">
    <property type="entry name" value="Bacteriocin_Proc_Enz"/>
</dbReference>
<dbReference type="RefSeq" id="WP_121937188.1">
    <property type="nucleotide sequence ID" value="NZ_REFR01000009.1"/>
</dbReference>
<dbReference type="Gene3D" id="3.40.109.10">
    <property type="entry name" value="NADH Oxidase"/>
    <property type="match status" value="1"/>
</dbReference>
<accession>A0A3M0CSP3</accession>
<proteinExistence type="predicted"/>
<dbReference type="GO" id="GO:0016491">
    <property type="term" value="F:oxidoreductase activity"/>
    <property type="evidence" value="ECO:0007669"/>
    <property type="project" value="InterPro"/>
</dbReference>
<evidence type="ECO:0000313" key="3">
    <source>
        <dbReference type="EMBL" id="RMB11967.1"/>
    </source>
</evidence>
<dbReference type="OrthoDB" id="3723182at2"/>
<dbReference type="SUPFAM" id="SSF55469">
    <property type="entry name" value="FMN-dependent nitroreductase-like"/>
    <property type="match status" value="1"/>
</dbReference>
<dbReference type="InParanoid" id="A0A3M0CSP3"/>
<dbReference type="PANTHER" id="PTHR43745">
    <property type="entry name" value="NITROREDUCTASE MJ1384-RELATED"/>
    <property type="match status" value="1"/>
</dbReference>
<sequence length="496" mass="54766">MLSFSELPADWTVALRLRNDLSVIVQDTGFVQIASVQESVRIGPLPPPLIQLIELLRSRTLNIAVAASPETLGETLQKHGLRMECGLLGQLPRFISQLAMQGALWATFKTGDGAAIEIVPLAFGRMPDTGQTDPLCLRKDSFLRAEGGLMILEAPDGYARIRSNHPILAQVFARFAVADKRDTAAKEPTCAADKIPASDDDAVPALLNILRRTGFLVSATAKTAAQAEDGAHRWEFHDRLFHMRSRAGFHDAMVGPSFRFAKSEQPLPLYKPIDGRSFDADIHIPLEPCDALCQAPYPLQKAFSERASRRVFADKPVSVDRLSALLYLSCRVRREHGKGDDAKSYETSNRPSPSGGGCHSLEVYLLVRRCDGLDPGVYHYDPKNHALNGVNAPHRVWQIMLTQTKYLNGSGRLPDVLMVISSRFGRVNWKYQSMSYATVLKDAGALVQTLYLNCEQLRLSGTALGTGNIYHFQQLLGIPITEESSVMEFIVGNRQD</sequence>
<dbReference type="InterPro" id="IPR020051">
    <property type="entry name" value="SagB-type_dehydrogenase"/>
</dbReference>
<dbReference type="AlphaFoldDB" id="A0A3M0CSP3"/>
<dbReference type="InterPro" id="IPR054488">
    <property type="entry name" value="ThcOx_dom2"/>
</dbReference>
<dbReference type="Proteomes" id="UP000271227">
    <property type="component" value="Unassembled WGS sequence"/>
</dbReference>
<comment type="caution">
    <text evidence="3">The sequence shown here is derived from an EMBL/GenBank/DDBJ whole genome shotgun (WGS) entry which is preliminary data.</text>
</comment>
<dbReference type="CDD" id="cd02142">
    <property type="entry name" value="McbC_SagB-like_oxidoreductase"/>
    <property type="match status" value="1"/>
</dbReference>
<protein>
    <submittedName>
        <fullName evidence="3">SagB-type dehydrogenase family enzyme</fullName>
    </submittedName>
</protein>
<dbReference type="PANTHER" id="PTHR43745:SF2">
    <property type="entry name" value="NITROREDUCTASE MJ1384-RELATED"/>
    <property type="match status" value="1"/>
</dbReference>
<feature type="domain" description="Nitroreductase" evidence="1">
    <location>
        <begin position="305"/>
        <end position="492"/>
    </location>
</feature>
<dbReference type="NCBIfam" id="TIGR03605">
    <property type="entry name" value="antibiot_sagB"/>
    <property type="match status" value="1"/>
</dbReference>
<dbReference type="Pfam" id="PF00881">
    <property type="entry name" value="Nitroreductase"/>
    <property type="match status" value="1"/>
</dbReference>
<dbReference type="InterPro" id="IPR029479">
    <property type="entry name" value="Nitroreductase"/>
</dbReference>
<feature type="domain" description="Cyanobactin oxidase ThcOx second" evidence="2">
    <location>
        <begin position="141"/>
        <end position="251"/>
    </location>
</feature>
<dbReference type="EMBL" id="REFR01000009">
    <property type="protein sequence ID" value="RMB11967.1"/>
    <property type="molecule type" value="Genomic_DNA"/>
</dbReference>
<gene>
    <name evidence="3" type="ORF">BXY39_0455</name>
</gene>
<name>A0A3M0CSP3_9PROT</name>
<organism evidence="3 4">
    <name type="scientific">Eilatimonas milleporae</name>
    <dbReference type="NCBI Taxonomy" id="911205"/>
    <lineage>
        <taxon>Bacteria</taxon>
        <taxon>Pseudomonadati</taxon>
        <taxon>Pseudomonadota</taxon>
        <taxon>Alphaproteobacteria</taxon>
        <taxon>Kordiimonadales</taxon>
        <taxon>Kordiimonadaceae</taxon>
        <taxon>Eilatimonas</taxon>
    </lineage>
</organism>
<dbReference type="Pfam" id="PF22767">
    <property type="entry name" value="ThcOx"/>
    <property type="match status" value="1"/>
</dbReference>
<evidence type="ECO:0000313" key="4">
    <source>
        <dbReference type="Proteomes" id="UP000271227"/>
    </source>
</evidence>
<dbReference type="InterPro" id="IPR000415">
    <property type="entry name" value="Nitroreductase-like"/>
</dbReference>
<reference evidence="3 4" key="1">
    <citation type="submission" date="2018-10" db="EMBL/GenBank/DDBJ databases">
        <title>Genomic Encyclopedia of Archaeal and Bacterial Type Strains, Phase II (KMG-II): from individual species to whole genera.</title>
        <authorList>
            <person name="Goeker M."/>
        </authorList>
    </citation>
    <scope>NUCLEOTIDE SEQUENCE [LARGE SCALE GENOMIC DNA]</scope>
    <source>
        <strain evidence="3 4">DSM 25217</strain>
    </source>
</reference>